<dbReference type="EC" id="3.1.3.48" evidence="2"/>
<sequence>MIDLHNHVLPGIDDGAADMAESVGMCRIAASEGIRVIVATPHSFDGDHVTAPNVIVSMVKSLNDAVQREGLDLRILPGMEIRVVPELLELLLAGRLLALNHGRYLLLEFQHAHVPAGFERLVGLLKEAGYGIVLGHPEKNLRIQRDREYLPKLMSSIEPWDLIIQISADSLTGSAGPDACKTARFLMKKGLVHVIATDAHSVTTRPPVLSEALADASRIVGQSRVQQMLCDVPLAILNGIGFPQLEEVVKPRRWWQIFS</sequence>
<dbReference type="EMBL" id="JACRDE010000413">
    <property type="protein sequence ID" value="MBI5250975.1"/>
    <property type="molecule type" value="Genomic_DNA"/>
</dbReference>
<dbReference type="PANTHER" id="PTHR39181">
    <property type="entry name" value="TYROSINE-PROTEIN PHOSPHATASE YWQE"/>
    <property type="match status" value="1"/>
</dbReference>
<dbReference type="InterPro" id="IPR016667">
    <property type="entry name" value="Caps_polysacc_synth_CpsB/CapC"/>
</dbReference>
<reference evidence="5" key="1">
    <citation type="submission" date="2020-07" db="EMBL/GenBank/DDBJ databases">
        <title>Huge and variable diversity of episymbiotic CPR bacteria and DPANN archaea in groundwater ecosystems.</title>
        <authorList>
            <person name="He C.Y."/>
            <person name="Keren R."/>
            <person name="Whittaker M."/>
            <person name="Farag I.F."/>
            <person name="Doudna J."/>
            <person name="Cate J.H.D."/>
            <person name="Banfield J.F."/>
        </authorList>
    </citation>
    <scope>NUCLEOTIDE SEQUENCE</scope>
    <source>
        <strain evidence="5">NC_groundwater_1664_Pr3_B-0.1um_52_9</strain>
    </source>
</reference>
<dbReference type="InterPro" id="IPR016195">
    <property type="entry name" value="Pol/histidinol_Pase-like"/>
</dbReference>
<evidence type="ECO:0000256" key="2">
    <source>
        <dbReference type="ARBA" id="ARBA00013064"/>
    </source>
</evidence>
<dbReference type="Gene3D" id="3.20.20.140">
    <property type="entry name" value="Metal-dependent hydrolases"/>
    <property type="match status" value="1"/>
</dbReference>
<comment type="similarity">
    <text evidence="1">Belongs to the metallo-dependent hydrolases superfamily. CpsB/CapC family.</text>
</comment>
<evidence type="ECO:0000313" key="5">
    <source>
        <dbReference type="EMBL" id="MBI5250975.1"/>
    </source>
</evidence>
<evidence type="ECO:0000256" key="3">
    <source>
        <dbReference type="ARBA" id="ARBA00022801"/>
    </source>
</evidence>
<dbReference type="GO" id="GO:0004725">
    <property type="term" value="F:protein tyrosine phosphatase activity"/>
    <property type="evidence" value="ECO:0007669"/>
    <property type="project" value="UniProtKB-EC"/>
</dbReference>
<dbReference type="Proteomes" id="UP000807825">
    <property type="component" value="Unassembled WGS sequence"/>
</dbReference>
<proteinExistence type="inferred from homology"/>
<dbReference type="GO" id="GO:0030145">
    <property type="term" value="F:manganese ion binding"/>
    <property type="evidence" value="ECO:0007669"/>
    <property type="project" value="InterPro"/>
</dbReference>
<accession>A0A9D6V5F5</accession>
<organism evidence="5 6">
    <name type="scientific">Desulfomonile tiedjei</name>
    <dbReference type="NCBI Taxonomy" id="2358"/>
    <lineage>
        <taxon>Bacteria</taxon>
        <taxon>Pseudomonadati</taxon>
        <taxon>Thermodesulfobacteriota</taxon>
        <taxon>Desulfomonilia</taxon>
        <taxon>Desulfomonilales</taxon>
        <taxon>Desulfomonilaceae</taxon>
        <taxon>Desulfomonile</taxon>
    </lineage>
</organism>
<gene>
    <name evidence="5" type="ORF">HY912_15915</name>
</gene>
<evidence type="ECO:0000313" key="6">
    <source>
        <dbReference type="Proteomes" id="UP000807825"/>
    </source>
</evidence>
<dbReference type="AlphaFoldDB" id="A0A9D6V5F5"/>
<dbReference type="PIRSF" id="PIRSF016557">
    <property type="entry name" value="Caps_synth_CpsB"/>
    <property type="match status" value="1"/>
</dbReference>
<comment type="caution">
    <text evidence="5">The sequence shown here is derived from an EMBL/GenBank/DDBJ whole genome shotgun (WGS) entry which is preliminary data.</text>
</comment>
<comment type="catalytic activity">
    <reaction evidence="4">
        <text>O-phospho-L-tyrosyl-[protein] + H2O = L-tyrosyl-[protein] + phosphate</text>
        <dbReference type="Rhea" id="RHEA:10684"/>
        <dbReference type="Rhea" id="RHEA-COMP:10136"/>
        <dbReference type="Rhea" id="RHEA-COMP:20101"/>
        <dbReference type="ChEBI" id="CHEBI:15377"/>
        <dbReference type="ChEBI" id="CHEBI:43474"/>
        <dbReference type="ChEBI" id="CHEBI:46858"/>
        <dbReference type="ChEBI" id="CHEBI:61978"/>
        <dbReference type="EC" id="3.1.3.48"/>
    </reaction>
</comment>
<keyword evidence="3" id="KW-0378">Hydrolase</keyword>
<dbReference type="Pfam" id="PF19567">
    <property type="entry name" value="CpsB_CapC"/>
    <property type="match status" value="1"/>
</dbReference>
<evidence type="ECO:0000256" key="4">
    <source>
        <dbReference type="ARBA" id="ARBA00051722"/>
    </source>
</evidence>
<evidence type="ECO:0000256" key="1">
    <source>
        <dbReference type="ARBA" id="ARBA00005750"/>
    </source>
</evidence>
<dbReference type="PANTHER" id="PTHR39181:SF1">
    <property type="entry name" value="TYROSINE-PROTEIN PHOSPHATASE YWQE"/>
    <property type="match status" value="1"/>
</dbReference>
<protein>
    <recommendedName>
        <fullName evidence="2">protein-tyrosine-phosphatase</fullName>
        <ecNumber evidence="2">3.1.3.48</ecNumber>
    </recommendedName>
</protein>
<dbReference type="SUPFAM" id="SSF89550">
    <property type="entry name" value="PHP domain-like"/>
    <property type="match status" value="1"/>
</dbReference>
<name>A0A9D6V5F5_9BACT</name>